<feature type="compositionally biased region" description="Low complexity" evidence="2">
    <location>
        <begin position="40"/>
        <end position="50"/>
    </location>
</feature>
<feature type="coiled-coil region" evidence="1">
    <location>
        <begin position="568"/>
        <end position="595"/>
    </location>
</feature>
<dbReference type="AlphaFoldDB" id="A0A7J7H550"/>
<dbReference type="Proteomes" id="UP000593564">
    <property type="component" value="Unassembled WGS sequence"/>
</dbReference>
<feature type="compositionally biased region" description="Basic and acidic residues" evidence="2">
    <location>
        <begin position="605"/>
        <end position="619"/>
    </location>
</feature>
<keyword evidence="1" id="KW-0175">Coiled coil</keyword>
<evidence type="ECO:0000313" key="5">
    <source>
        <dbReference type="Proteomes" id="UP000593564"/>
    </source>
</evidence>
<evidence type="ECO:0000259" key="3">
    <source>
        <dbReference type="SMART" id="SM01406"/>
    </source>
</evidence>
<reference evidence="5" key="1">
    <citation type="journal article" date="2020" name="Nat. Commun.">
        <title>Genome assembly of wild tea tree DASZ reveals pedigree and selection history of tea varieties.</title>
        <authorList>
            <person name="Zhang W."/>
            <person name="Zhang Y."/>
            <person name="Qiu H."/>
            <person name="Guo Y."/>
            <person name="Wan H."/>
            <person name="Zhang X."/>
            <person name="Scossa F."/>
            <person name="Alseekh S."/>
            <person name="Zhang Q."/>
            <person name="Wang P."/>
            <person name="Xu L."/>
            <person name="Schmidt M.H."/>
            <person name="Jia X."/>
            <person name="Li D."/>
            <person name="Zhu A."/>
            <person name="Guo F."/>
            <person name="Chen W."/>
            <person name="Ni D."/>
            <person name="Usadel B."/>
            <person name="Fernie A.R."/>
            <person name="Wen W."/>
        </authorList>
    </citation>
    <scope>NUCLEOTIDE SEQUENCE [LARGE SCALE GENOMIC DNA]</scope>
    <source>
        <strain evidence="5">cv. G240</strain>
    </source>
</reference>
<feature type="compositionally biased region" description="Acidic residues" evidence="2">
    <location>
        <begin position="486"/>
        <end position="500"/>
    </location>
</feature>
<dbReference type="InterPro" id="IPR006880">
    <property type="entry name" value="INO80B_C"/>
</dbReference>
<dbReference type="PANTHER" id="PTHR21561">
    <property type="entry name" value="INO80 COMPLEX SUBUNIT B"/>
    <property type="match status" value="1"/>
</dbReference>
<name>A0A7J7H550_CAMSI</name>
<dbReference type="GO" id="GO:0006338">
    <property type="term" value="P:chromatin remodeling"/>
    <property type="evidence" value="ECO:0007669"/>
    <property type="project" value="InterPro"/>
</dbReference>
<dbReference type="Pfam" id="PF04795">
    <property type="entry name" value="PAPA-1"/>
    <property type="match status" value="1"/>
</dbReference>
<dbReference type="InterPro" id="IPR029523">
    <property type="entry name" value="INO80B/Ies2"/>
</dbReference>
<dbReference type="CDD" id="cd23021">
    <property type="entry name" value="zf-HIT_IN80B"/>
    <property type="match status" value="1"/>
</dbReference>
<feature type="domain" description="INO80 complex subunit B-like conserved region" evidence="3">
    <location>
        <begin position="569"/>
        <end position="654"/>
    </location>
</feature>
<sequence length="713" mass="79439">MESLGGFGFSEMGRTVRKKRSNSSRRPRNDSQPLPDYRDNSSLSSTSPSDDFSRISSDDNDGHGTNYWKKELNLNQCSSKASATNLVEGETTLKISNEDAGCRESDGAHIKSNSEWEHSGIDSKRCSEGVLAPANWKSVSKVKGLELQSRTIDAQISRRISDTYTSGPSGQSEVASDGAASDNKVKKVKLKVGGVTRTIHTKSMSVGASLGGSSSMKYSHSSDASRPRKKLILQSIFVNNPFNVEYLELDLCYLERESFRYVEWKRKRERERGTPHVLKCSTIGVSKSGCGRCNGCGGMVAVAGYKGRSVTVAPLQYRYGRYVTPKRPLRNTEAAVTREFPSHRKSGYFISTLMQDNSDEDHSSSPEKGSGLQGVPWKHFSRSDFSVKNVNSSRGPKPEESVPSKLSDNHEPVRKSKRIPKRRLLDGAFEDGDDDGELRYLEKLKISKGATHYSAKYEDDVELRNKKIRKISIDAKKSRSGRSSEDTDYVEEEDPLSDGEPETKRKKQRKDLVDVMRDSTREMAITTRKRALQTGKDISSNSGASSIEFPNGLPPAPPRKQKDKLSEMEQQLKKAEAAQRRRIQVEKAARESQAEAIRKILGQDSSRKKREDKMKKRQEDLAQERAASALTLASNTVRWVMGPTGTVVIFPNEMGLPTIFEPKACSYPPPRERCAGPSCTNPYKYRDSKSKLPLCSLQCYKAIHQKLQAVTAC</sequence>
<feature type="compositionally biased region" description="Basic and acidic residues" evidence="2">
    <location>
        <begin position="475"/>
        <end position="485"/>
    </location>
</feature>
<feature type="region of interest" description="Disordered" evidence="2">
    <location>
        <begin position="356"/>
        <end position="419"/>
    </location>
</feature>
<feature type="compositionally biased region" description="Basic and acidic residues" evidence="2">
    <location>
        <begin position="510"/>
        <end position="521"/>
    </location>
</feature>
<dbReference type="EMBL" id="JACBKZ010000007">
    <property type="protein sequence ID" value="KAF5946886.1"/>
    <property type="molecule type" value="Genomic_DNA"/>
</dbReference>
<evidence type="ECO:0000256" key="2">
    <source>
        <dbReference type="SAM" id="MobiDB-lite"/>
    </source>
</evidence>
<dbReference type="Pfam" id="PF04438">
    <property type="entry name" value="zf-HIT"/>
    <property type="match status" value="1"/>
</dbReference>
<feature type="compositionally biased region" description="Basic and acidic residues" evidence="2">
    <location>
        <begin position="51"/>
        <end position="64"/>
    </location>
</feature>
<dbReference type="InterPro" id="IPR007529">
    <property type="entry name" value="Znf_HIT"/>
</dbReference>
<feature type="compositionally biased region" description="Polar residues" evidence="2">
    <location>
        <begin position="536"/>
        <end position="545"/>
    </location>
</feature>
<comment type="caution">
    <text evidence="4">The sequence shown here is derived from an EMBL/GenBank/DDBJ whole genome shotgun (WGS) entry which is preliminary data.</text>
</comment>
<feature type="region of interest" description="Disordered" evidence="2">
    <location>
        <begin position="598"/>
        <end position="619"/>
    </location>
</feature>
<feature type="compositionally biased region" description="Basic residues" evidence="2">
    <location>
        <begin position="15"/>
        <end position="26"/>
    </location>
</feature>
<feature type="region of interest" description="Disordered" evidence="2">
    <location>
        <begin position="1"/>
        <end position="64"/>
    </location>
</feature>
<dbReference type="GO" id="GO:0031011">
    <property type="term" value="C:Ino80 complex"/>
    <property type="evidence" value="ECO:0007669"/>
    <property type="project" value="InterPro"/>
</dbReference>
<dbReference type="SMART" id="SM01406">
    <property type="entry name" value="PAPA-1"/>
    <property type="match status" value="1"/>
</dbReference>
<evidence type="ECO:0000256" key="1">
    <source>
        <dbReference type="SAM" id="Coils"/>
    </source>
</evidence>
<accession>A0A7J7H550</accession>
<keyword evidence="5" id="KW-1185">Reference proteome</keyword>
<proteinExistence type="predicted"/>
<reference evidence="4 5" key="2">
    <citation type="submission" date="2020-07" db="EMBL/GenBank/DDBJ databases">
        <title>Genome assembly of wild tea tree DASZ reveals pedigree and selection history of tea varieties.</title>
        <authorList>
            <person name="Zhang W."/>
        </authorList>
    </citation>
    <scope>NUCLEOTIDE SEQUENCE [LARGE SCALE GENOMIC DNA]</scope>
    <source>
        <strain evidence="5">cv. G240</strain>
        <tissue evidence="4">Leaf</tissue>
    </source>
</reference>
<feature type="region of interest" description="Disordered" evidence="2">
    <location>
        <begin position="475"/>
        <end position="563"/>
    </location>
</feature>
<gene>
    <name evidence="4" type="ORF">HYC85_017114</name>
</gene>
<evidence type="ECO:0000313" key="4">
    <source>
        <dbReference type="EMBL" id="KAF5946886.1"/>
    </source>
</evidence>
<feature type="compositionally biased region" description="Basic and acidic residues" evidence="2">
    <location>
        <begin position="396"/>
        <end position="414"/>
    </location>
</feature>
<dbReference type="PANTHER" id="PTHR21561:SF25">
    <property type="entry name" value="OS03G0811500 PROTEIN"/>
    <property type="match status" value="1"/>
</dbReference>
<feature type="compositionally biased region" description="Polar residues" evidence="2">
    <location>
        <begin position="383"/>
        <end position="394"/>
    </location>
</feature>
<protein>
    <recommendedName>
        <fullName evidence="3">INO80 complex subunit B-like conserved region domain-containing protein</fullName>
    </recommendedName>
</protein>
<organism evidence="4 5">
    <name type="scientific">Camellia sinensis</name>
    <name type="common">Tea plant</name>
    <name type="synonym">Thea sinensis</name>
    <dbReference type="NCBI Taxonomy" id="4442"/>
    <lineage>
        <taxon>Eukaryota</taxon>
        <taxon>Viridiplantae</taxon>
        <taxon>Streptophyta</taxon>
        <taxon>Embryophyta</taxon>
        <taxon>Tracheophyta</taxon>
        <taxon>Spermatophyta</taxon>
        <taxon>Magnoliopsida</taxon>
        <taxon>eudicotyledons</taxon>
        <taxon>Gunneridae</taxon>
        <taxon>Pentapetalae</taxon>
        <taxon>asterids</taxon>
        <taxon>Ericales</taxon>
        <taxon>Theaceae</taxon>
        <taxon>Camellia</taxon>
    </lineage>
</organism>